<dbReference type="EMBL" id="JAJFAZ020000007">
    <property type="protein sequence ID" value="KAI5320496.1"/>
    <property type="molecule type" value="Genomic_DNA"/>
</dbReference>
<accession>A0AAD4YT64</accession>
<evidence type="ECO:0000313" key="2">
    <source>
        <dbReference type="Proteomes" id="UP001054821"/>
    </source>
</evidence>
<reference evidence="1 2" key="1">
    <citation type="journal article" date="2022" name="G3 (Bethesda)">
        <title>Whole-genome sequence and methylome profiling of the almond [Prunus dulcis (Mill.) D.A. Webb] cultivar 'Nonpareil'.</title>
        <authorList>
            <person name="D'Amico-Willman K.M."/>
            <person name="Ouma W.Z."/>
            <person name="Meulia T."/>
            <person name="Sideli G.M."/>
            <person name="Gradziel T.M."/>
            <person name="Fresnedo-Ramirez J."/>
        </authorList>
    </citation>
    <scope>NUCLEOTIDE SEQUENCE [LARGE SCALE GENOMIC DNA]</scope>
    <source>
        <strain evidence="1">Clone GOH B32 T37-40</strain>
    </source>
</reference>
<dbReference type="AlphaFoldDB" id="A0AAD4YT64"/>
<gene>
    <name evidence="1" type="ORF">L3X38_040204</name>
</gene>
<sequence>MASIESSIQSPHAPIDKWAVLVQSSPSVLSLFLHACKGRGGPDIFHFSRLIRSVSVWLPRKLSALIANPSL</sequence>
<comment type="caution">
    <text evidence="1">The sequence shown here is derived from an EMBL/GenBank/DDBJ whole genome shotgun (WGS) entry which is preliminary data.</text>
</comment>
<organism evidence="1 2">
    <name type="scientific">Prunus dulcis</name>
    <name type="common">Almond</name>
    <name type="synonym">Amygdalus dulcis</name>
    <dbReference type="NCBI Taxonomy" id="3755"/>
    <lineage>
        <taxon>Eukaryota</taxon>
        <taxon>Viridiplantae</taxon>
        <taxon>Streptophyta</taxon>
        <taxon>Embryophyta</taxon>
        <taxon>Tracheophyta</taxon>
        <taxon>Spermatophyta</taxon>
        <taxon>Magnoliopsida</taxon>
        <taxon>eudicotyledons</taxon>
        <taxon>Gunneridae</taxon>
        <taxon>Pentapetalae</taxon>
        <taxon>rosids</taxon>
        <taxon>fabids</taxon>
        <taxon>Rosales</taxon>
        <taxon>Rosaceae</taxon>
        <taxon>Amygdaloideae</taxon>
        <taxon>Amygdaleae</taxon>
        <taxon>Prunus</taxon>
    </lineage>
</organism>
<dbReference type="Proteomes" id="UP001054821">
    <property type="component" value="Chromosome 7"/>
</dbReference>
<protein>
    <submittedName>
        <fullName evidence="1">Uncharacterized protein</fullName>
    </submittedName>
</protein>
<name>A0AAD4YT64_PRUDU</name>
<evidence type="ECO:0000313" key="1">
    <source>
        <dbReference type="EMBL" id="KAI5320496.1"/>
    </source>
</evidence>
<keyword evidence="2" id="KW-1185">Reference proteome</keyword>
<proteinExistence type="predicted"/>